<protein>
    <submittedName>
        <fullName evidence="1">Uncharacterized protein</fullName>
    </submittedName>
</protein>
<proteinExistence type="predicted"/>
<name>A0A411DRS4_CHRID</name>
<sequence>MVQKQILIVHPNDKTTSFLDKIKNYLVQRFEDQIHHFNIYPNDDSHNQCIARIKSNPDNGLIIFFGHGKTTKLYGAKGDLYDESDFVSPDAIAEKPDNYYYNDDFINENNIDIFNGKKVFCLACNSNAKVASFAIENGAKTFLGFGNIPTSISEFKEDGLENISNDIVKLMKTELNYIVKRSLEIGIKKNYTFNQLRDVIQFITNQRIAHYLKVDKTSKVRQTLTFYLYMFKSNIKIFGDPNTTLLG</sequence>
<dbReference type="EMBL" id="CP035532">
    <property type="protein sequence ID" value="QBA23063.1"/>
    <property type="molecule type" value="Genomic_DNA"/>
</dbReference>
<gene>
    <name evidence="1" type="ORF">EU348_18525</name>
</gene>
<evidence type="ECO:0000313" key="1">
    <source>
        <dbReference type="EMBL" id="QBA23063.1"/>
    </source>
</evidence>
<reference evidence="1" key="1">
    <citation type="submission" date="2019-01" db="EMBL/GenBank/DDBJ databases">
        <title>Whole Genome Sequencing for Putative Detection of Antimicrobial Resistance and Potential Virulence Factors in Chryseobacterium indologenes isolated from Nile Tilapia in Tanzania.</title>
        <authorList>
            <person name="Mwega E."/>
            <person name="Mutoloki S."/>
            <person name="Mugimba K."/>
            <person name="Colquhoun D."/>
            <person name="Mdegela R."/>
            <person name="Evensen O."/>
            <person name="Wasteson Y."/>
        </authorList>
    </citation>
    <scope>NUCLEOTIDE SEQUENCE [LARGE SCALE GENOMIC DNA]</scope>
    <source>
        <strain evidence="1">StR 01</strain>
    </source>
</reference>
<organism evidence="1">
    <name type="scientific">Chryseobacterium indologenes</name>
    <name type="common">Flavobacterium indologenes</name>
    <dbReference type="NCBI Taxonomy" id="253"/>
    <lineage>
        <taxon>Bacteria</taxon>
        <taxon>Pseudomonadati</taxon>
        <taxon>Bacteroidota</taxon>
        <taxon>Flavobacteriia</taxon>
        <taxon>Flavobacteriales</taxon>
        <taxon>Weeksellaceae</taxon>
        <taxon>Chryseobacterium group</taxon>
        <taxon>Chryseobacterium</taxon>
    </lineage>
</organism>
<dbReference type="AlphaFoldDB" id="A0A411DRS4"/>
<accession>A0A411DRS4</accession>